<gene>
    <name evidence="1" type="ORF">LQ50_00345</name>
</gene>
<protein>
    <recommendedName>
        <fullName evidence="3">Cyclase</fullName>
    </recommendedName>
</protein>
<reference evidence="1 2" key="1">
    <citation type="submission" date="2014-09" db="EMBL/GenBank/DDBJ databases">
        <title>Genome sequencing and annotation of Bacillus Okhensis strain Kh10-101T.</title>
        <authorList>
            <person name="Prakash J.S."/>
        </authorList>
    </citation>
    <scope>NUCLEOTIDE SEQUENCE [LARGE SCALE GENOMIC DNA]</scope>
    <source>
        <strain evidence="2">Kh10-101T</strain>
    </source>
</reference>
<dbReference type="OrthoDB" id="9793552at2"/>
<dbReference type="SUPFAM" id="SSF55961">
    <property type="entry name" value="Bet v1-like"/>
    <property type="match status" value="1"/>
</dbReference>
<organism evidence="1 2">
    <name type="scientific">Halalkalibacter okhensis</name>
    <dbReference type="NCBI Taxonomy" id="333138"/>
    <lineage>
        <taxon>Bacteria</taxon>
        <taxon>Bacillati</taxon>
        <taxon>Bacillota</taxon>
        <taxon>Bacilli</taxon>
        <taxon>Bacillales</taxon>
        <taxon>Bacillaceae</taxon>
        <taxon>Halalkalibacter</taxon>
    </lineage>
</organism>
<dbReference type="eggNOG" id="COG4276">
    <property type="taxonomic scope" value="Bacteria"/>
</dbReference>
<dbReference type="AlphaFoldDB" id="A0A0B0IKH2"/>
<evidence type="ECO:0000313" key="1">
    <source>
        <dbReference type="EMBL" id="KHF41790.1"/>
    </source>
</evidence>
<keyword evidence="2" id="KW-1185">Reference proteome</keyword>
<dbReference type="EMBL" id="JRJU01000001">
    <property type="protein sequence ID" value="KHF41790.1"/>
    <property type="molecule type" value="Genomic_DNA"/>
</dbReference>
<dbReference type="Proteomes" id="UP000030832">
    <property type="component" value="Unassembled WGS sequence"/>
</dbReference>
<dbReference type="Gene3D" id="3.30.530.20">
    <property type="match status" value="1"/>
</dbReference>
<dbReference type="STRING" id="333138.LQ50_00345"/>
<evidence type="ECO:0000313" key="2">
    <source>
        <dbReference type="Proteomes" id="UP000030832"/>
    </source>
</evidence>
<dbReference type="InterPro" id="IPR023393">
    <property type="entry name" value="START-like_dom_sf"/>
</dbReference>
<sequence>MGSLVFTYRTIIDAPIEQVWAFFSTADNLAKITTFPKVTILSNPETVEGNIIHLKLQVALLSVNWTSRISKVDHLSCFLDQGEDLPFPFTEWSHLHNFTKFGAHTIMEDVVNFKAKVPSCVTRPILQVLFKGRESAIKNELRQGK</sequence>
<dbReference type="RefSeq" id="WP_034624894.1">
    <property type="nucleotide sequence ID" value="NZ_JRJU01000001.1"/>
</dbReference>
<accession>A0A0B0IKH2</accession>
<proteinExistence type="predicted"/>
<comment type="caution">
    <text evidence="1">The sequence shown here is derived from an EMBL/GenBank/DDBJ whole genome shotgun (WGS) entry which is preliminary data.</text>
</comment>
<evidence type="ECO:0008006" key="3">
    <source>
        <dbReference type="Google" id="ProtNLM"/>
    </source>
</evidence>
<name>A0A0B0IKH2_9BACI</name>